<sequence>SLCRQPGLDKPWSQAVHRLLRSNGTSVAAQQRDTSCCAATLHFIPLLRSNATSLAAQQPTLHLLLRSNVTSLAAQQRLHLLLRS</sequence>
<dbReference type="EMBL" id="BLLF01000833">
    <property type="protein sequence ID" value="GFH15306.1"/>
    <property type="molecule type" value="Genomic_DNA"/>
</dbReference>
<keyword evidence="2" id="KW-1185">Reference proteome</keyword>
<dbReference type="Proteomes" id="UP000485058">
    <property type="component" value="Unassembled WGS sequence"/>
</dbReference>
<feature type="non-terminal residue" evidence="1">
    <location>
        <position position="84"/>
    </location>
</feature>
<comment type="caution">
    <text evidence="1">The sequence shown here is derived from an EMBL/GenBank/DDBJ whole genome shotgun (WGS) entry which is preliminary data.</text>
</comment>
<proteinExistence type="predicted"/>
<accession>A0A699Z7Q4</accession>
<dbReference type="AlphaFoldDB" id="A0A699Z7Q4"/>
<name>A0A699Z7Q4_HAELA</name>
<gene>
    <name evidence="1" type="ORF">HaLaN_11508</name>
</gene>
<organism evidence="1 2">
    <name type="scientific">Haematococcus lacustris</name>
    <name type="common">Green alga</name>
    <name type="synonym">Haematococcus pluvialis</name>
    <dbReference type="NCBI Taxonomy" id="44745"/>
    <lineage>
        <taxon>Eukaryota</taxon>
        <taxon>Viridiplantae</taxon>
        <taxon>Chlorophyta</taxon>
        <taxon>core chlorophytes</taxon>
        <taxon>Chlorophyceae</taxon>
        <taxon>CS clade</taxon>
        <taxon>Chlamydomonadales</taxon>
        <taxon>Haematococcaceae</taxon>
        <taxon>Haematococcus</taxon>
    </lineage>
</organism>
<reference evidence="1 2" key="1">
    <citation type="submission" date="2020-02" db="EMBL/GenBank/DDBJ databases">
        <title>Draft genome sequence of Haematococcus lacustris strain NIES-144.</title>
        <authorList>
            <person name="Morimoto D."/>
            <person name="Nakagawa S."/>
            <person name="Yoshida T."/>
            <person name="Sawayama S."/>
        </authorList>
    </citation>
    <scope>NUCLEOTIDE SEQUENCE [LARGE SCALE GENOMIC DNA]</scope>
    <source>
        <strain evidence="1 2">NIES-144</strain>
    </source>
</reference>
<protein>
    <submittedName>
        <fullName evidence="1">Uncharacterized protein</fullName>
    </submittedName>
</protein>
<evidence type="ECO:0000313" key="1">
    <source>
        <dbReference type="EMBL" id="GFH15306.1"/>
    </source>
</evidence>
<evidence type="ECO:0000313" key="2">
    <source>
        <dbReference type="Proteomes" id="UP000485058"/>
    </source>
</evidence>
<feature type="non-terminal residue" evidence="1">
    <location>
        <position position="1"/>
    </location>
</feature>